<gene>
    <name evidence="1" type="ORF">DI09_67p20</name>
</gene>
<reference evidence="1 2" key="1">
    <citation type="submission" date="2014-04" db="EMBL/GenBank/DDBJ databases">
        <title>A new species of microsporidia sheds light on the evolution of extreme parasitism.</title>
        <authorList>
            <person name="Haag K.L."/>
            <person name="James T.Y."/>
            <person name="Larsson R."/>
            <person name="Schaer T.M."/>
            <person name="Refardt D."/>
            <person name="Pombert J.-F."/>
            <person name="Ebert D."/>
        </authorList>
    </citation>
    <scope>NUCLEOTIDE SEQUENCE [LARGE SCALE GENOMIC DNA]</scope>
    <source>
        <strain evidence="1 2">UGP3</strain>
        <tissue evidence="1">Spores</tissue>
    </source>
</reference>
<comment type="caution">
    <text evidence="1">The sequence shown here is derived from an EMBL/GenBank/DDBJ whole genome shotgun (WGS) entry which is preliminary data.</text>
</comment>
<dbReference type="VEuPathDB" id="MicrosporidiaDB:DI09_67p20"/>
<protein>
    <submittedName>
        <fullName evidence="1">Uncharacterized protein</fullName>
    </submittedName>
</protein>
<organism evidence="1 2">
    <name type="scientific">Mitosporidium daphniae</name>
    <dbReference type="NCBI Taxonomy" id="1485682"/>
    <lineage>
        <taxon>Eukaryota</taxon>
        <taxon>Fungi</taxon>
        <taxon>Fungi incertae sedis</taxon>
        <taxon>Microsporidia</taxon>
        <taxon>Mitosporidium</taxon>
    </lineage>
</organism>
<dbReference type="AlphaFoldDB" id="A0A098VNZ1"/>
<dbReference type="Proteomes" id="UP000029725">
    <property type="component" value="Unassembled WGS sequence"/>
</dbReference>
<dbReference type="GeneID" id="25260589"/>
<accession>A0A098VNZ1</accession>
<name>A0A098VNZ1_9MICR</name>
<dbReference type="RefSeq" id="XP_013236965.1">
    <property type="nucleotide sequence ID" value="XM_013381511.1"/>
</dbReference>
<proteinExistence type="predicted"/>
<keyword evidence="2" id="KW-1185">Reference proteome</keyword>
<dbReference type="EMBL" id="JMKJ01000576">
    <property type="protein sequence ID" value="KGG50514.1"/>
    <property type="molecule type" value="Genomic_DNA"/>
</dbReference>
<sequence length="130" mass="14606">MELSAPVKRKTIWRVLTKNNGISVTPQALSLLLHYNISSEEELLNYLNEMTEICRGENGSYLLVIFLVTLLSDLLAQEFMSLIKSKHQLLSIQRATEESSLAGNTTPSIEILSSEKTTSMLWDSKASKFI</sequence>
<dbReference type="HOGENOM" id="CLU_1938668_0_0_1"/>
<evidence type="ECO:0000313" key="2">
    <source>
        <dbReference type="Proteomes" id="UP000029725"/>
    </source>
</evidence>
<evidence type="ECO:0000313" key="1">
    <source>
        <dbReference type="EMBL" id="KGG50514.1"/>
    </source>
</evidence>